<dbReference type="EMBL" id="FXUG01000010">
    <property type="protein sequence ID" value="SMP67403.1"/>
    <property type="molecule type" value="Genomic_DNA"/>
</dbReference>
<name>A0ABY1QCN7_9BACT</name>
<evidence type="ECO:0000313" key="2">
    <source>
        <dbReference type="Proteomes" id="UP001158067"/>
    </source>
</evidence>
<dbReference type="Proteomes" id="UP001158067">
    <property type="component" value="Unassembled WGS sequence"/>
</dbReference>
<comment type="caution">
    <text evidence="1">The sequence shown here is derived from an EMBL/GenBank/DDBJ whole genome shotgun (WGS) entry which is preliminary data.</text>
</comment>
<proteinExistence type="predicted"/>
<gene>
    <name evidence="1" type="ORF">SAMN06265222_110166</name>
</gene>
<sequence>MFTTLMMEDAWEPPVISMRGGETECSLRLARKKRKRAASLLQLPIPDSTQMVTCPQSRDAKTSS</sequence>
<protein>
    <submittedName>
        <fullName evidence="1">Uncharacterized protein</fullName>
    </submittedName>
</protein>
<accession>A0ABY1QCN7</accession>
<reference evidence="1 2" key="1">
    <citation type="submission" date="2017-05" db="EMBL/GenBank/DDBJ databases">
        <authorList>
            <person name="Varghese N."/>
            <person name="Submissions S."/>
        </authorList>
    </citation>
    <scope>NUCLEOTIDE SEQUENCE [LARGE SCALE GENOMIC DNA]</scope>
    <source>
        <strain evidence="1 2">DSM 25457</strain>
    </source>
</reference>
<keyword evidence="2" id="KW-1185">Reference proteome</keyword>
<organism evidence="1 2">
    <name type="scientific">Neorhodopirellula lusitana</name>
    <dbReference type="NCBI Taxonomy" id="445327"/>
    <lineage>
        <taxon>Bacteria</taxon>
        <taxon>Pseudomonadati</taxon>
        <taxon>Planctomycetota</taxon>
        <taxon>Planctomycetia</taxon>
        <taxon>Pirellulales</taxon>
        <taxon>Pirellulaceae</taxon>
        <taxon>Neorhodopirellula</taxon>
    </lineage>
</organism>
<evidence type="ECO:0000313" key="1">
    <source>
        <dbReference type="EMBL" id="SMP67403.1"/>
    </source>
</evidence>